<evidence type="ECO:0000313" key="8">
    <source>
        <dbReference type="EMBL" id="AJG22999.1"/>
    </source>
</evidence>
<dbReference type="RefSeq" id="WP_043354670.1">
    <property type="nucleotide sequence ID" value="NZ_CP010537.1"/>
</dbReference>
<dbReference type="InterPro" id="IPR036259">
    <property type="entry name" value="MFS_trans_sf"/>
</dbReference>
<dbReference type="Pfam" id="PF07690">
    <property type="entry name" value="MFS_1"/>
    <property type="match status" value="1"/>
</dbReference>
<gene>
    <name evidence="8" type="ORF">RR42_s1411</name>
</gene>
<dbReference type="InterPro" id="IPR050189">
    <property type="entry name" value="MFS_Efflux_Transporters"/>
</dbReference>
<evidence type="ECO:0000256" key="3">
    <source>
        <dbReference type="ARBA" id="ARBA00022692"/>
    </source>
</evidence>
<dbReference type="PROSITE" id="PS50850">
    <property type="entry name" value="MFS"/>
    <property type="match status" value="1"/>
</dbReference>
<feature type="transmembrane region" description="Helical" evidence="6">
    <location>
        <begin position="203"/>
        <end position="226"/>
    </location>
</feature>
<dbReference type="Gene3D" id="1.20.1250.20">
    <property type="entry name" value="MFS general substrate transporter like domains"/>
    <property type="match status" value="2"/>
</dbReference>
<feature type="transmembrane region" description="Helical" evidence="6">
    <location>
        <begin position="330"/>
        <end position="351"/>
    </location>
</feature>
<evidence type="ECO:0000259" key="7">
    <source>
        <dbReference type="PROSITE" id="PS50850"/>
    </source>
</evidence>
<keyword evidence="9" id="KW-1185">Reference proteome</keyword>
<keyword evidence="5 6" id="KW-0472">Membrane</keyword>
<feature type="transmembrane region" description="Helical" evidence="6">
    <location>
        <begin position="129"/>
        <end position="154"/>
    </location>
</feature>
<dbReference type="EMBL" id="CP010537">
    <property type="protein sequence ID" value="AJG22999.1"/>
    <property type="molecule type" value="Genomic_DNA"/>
</dbReference>
<keyword evidence="2" id="KW-1003">Cell membrane</keyword>
<proteinExistence type="predicted"/>
<dbReference type="CDD" id="cd17324">
    <property type="entry name" value="MFS_NepI_like"/>
    <property type="match status" value="1"/>
</dbReference>
<evidence type="ECO:0000256" key="4">
    <source>
        <dbReference type="ARBA" id="ARBA00022989"/>
    </source>
</evidence>
<evidence type="ECO:0000313" key="9">
    <source>
        <dbReference type="Proteomes" id="UP000031843"/>
    </source>
</evidence>
<protein>
    <submittedName>
        <fullName evidence="8">Arabinose efflux permease</fullName>
    </submittedName>
</protein>
<dbReference type="GO" id="GO:0022857">
    <property type="term" value="F:transmembrane transporter activity"/>
    <property type="evidence" value="ECO:0007669"/>
    <property type="project" value="InterPro"/>
</dbReference>
<dbReference type="STRING" id="68895.RR42_s1411"/>
<dbReference type="InterPro" id="IPR011701">
    <property type="entry name" value="MFS"/>
</dbReference>
<feature type="transmembrane region" description="Helical" evidence="6">
    <location>
        <begin position="263"/>
        <end position="281"/>
    </location>
</feature>
<evidence type="ECO:0000256" key="1">
    <source>
        <dbReference type="ARBA" id="ARBA00004651"/>
    </source>
</evidence>
<dbReference type="OrthoDB" id="9788453at2"/>
<dbReference type="GO" id="GO:0005886">
    <property type="term" value="C:plasma membrane"/>
    <property type="evidence" value="ECO:0007669"/>
    <property type="project" value="UniProtKB-SubCell"/>
</dbReference>
<dbReference type="PANTHER" id="PTHR43124:SF8">
    <property type="entry name" value="INNER MEMBRANE TRANSPORT PROTEIN YDHP"/>
    <property type="match status" value="1"/>
</dbReference>
<feature type="transmembrane region" description="Helical" evidence="6">
    <location>
        <begin position="287"/>
        <end position="309"/>
    </location>
</feature>
<dbReference type="Proteomes" id="UP000031843">
    <property type="component" value="Chromosome secondary"/>
</dbReference>
<keyword evidence="4 6" id="KW-1133">Transmembrane helix</keyword>
<organism evidence="8 9">
    <name type="scientific">Cupriavidus basilensis</name>
    <dbReference type="NCBI Taxonomy" id="68895"/>
    <lineage>
        <taxon>Bacteria</taxon>
        <taxon>Pseudomonadati</taxon>
        <taxon>Pseudomonadota</taxon>
        <taxon>Betaproteobacteria</taxon>
        <taxon>Burkholderiales</taxon>
        <taxon>Burkholderiaceae</taxon>
        <taxon>Cupriavidus</taxon>
    </lineage>
</organism>
<reference evidence="8 9" key="1">
    <citation type="journal article" date="2015" name="Genome Announc.">
        <title>Complete Genome Sequence of Cupriavidus basilensis 4G11, Isolated from the Oak Ridge Field Research Center Site.</title>
        <authorList>
            <person name="Ray J."/>
            <person name="Waters R.J."/>
            <person name="Skerker J.M."/>
            <person name="Kuehl J.V."/>
            <person name="Price M.N."/>
            <person name="Huang J."/>
            <person name="Chakraborty R."/>
            <person name="Arkin A.P."/>
            <person name="Deutschbauer A."/>
        </authorList>
    </citation>
    <scope>NUCLEOTIDE SEQUENCE [LARGE SCALE GENOMIC DNA]</scope>
    <source>
        <strain evidence="8">4G11</strain>
    </source>
</reference>
<dbReference type="AlphaFoldDB" id="A0A0C4YLU7"/>
<dbReference type="InterPro" id="IPR020846">
    <property type="entry name" value="MFS_dom"/>
</dbReference>
<sequence>MRLPLLALAAAAFGIGTTEFVIMGLLPDVAADLGVSAPAAGMLVSGYAIGVAAGAPILAILTNKWPRKTALVGLMGLFILGNALCALAPNYALLMAARVVTAFCHAAFFGIGAVVAAELVPRGRRAQAVALMFTGLTVANVLGVPFGTAFGHLLGWRSTFWAVTVIGVAAAAALVAWLPKAIPMQAGSILREFRAIGAAQVQLALLISTLASVSMFTVFTYIAYILRDVTGFTAQQESMVLLLFGAGITVGGLAGGKLADWKLMPALASLLAAVAVVQLVFSWTSHFPVPTLFTLFAWGMVSFAVVPATQVRVLDKAKGAPNLASTLNQGAFNLGNATGAWLGGLMISAGLPLTQLPWLGAAVAALALLAVGVSASLDRGGRVAA</sequence>
<evidence type="ECO:0000256" key="2">
    <source>
        <dbReference type="ARBA" id="ARBA00022475"/>
    </source>
</evidence>
<dbReference type="PANTHER" id="PTHR43124">
    <property type="entry name" value="PURINE EFFLUX PUMP PBUE"/>
    <property type="match status" value="1"/>
</dbReference>
<feature type="transmembrane region" description="Helical" evidence="6">
    <location>
        <begin position="238"/>
        <end position="256"/>
    </location>
</feature>
<accession>A0A0C4YLU7</accession>
<feature type="domain" description="Major facilitator superfamily (MFS) profile" evidence="7">
    <location>
        <begin position="4"/>
        <end position="379"/>
    </location>
</feature>
<feature type="transmembrane region" description="Helical" evidence="6">
    <location>
        <begin position="69"/>
        <end position="89"/>
    </location>
</feature>
<dbReference type="KEGG" id="cbw:RR42_s1411"/>
<comment type="subcellular location">
    <subcellularLocation>
        <location evidence="1">Cell membrane</location>
        <topology evidence="1">Multi-pass membrane protein</topology>
    </subcellularLocation>
</comment>
<feature type="transmembrane region" description="Helical" evidence="6">
    <location>
        <begin position="95"/>
        <end position="117"/>
    </location>
</feature>
<evidence type="ECO:0000256" key="6">
    <source>
        <dbReference type="SAM" id="Phobius"/>
    </source>
</evidence>
<feature type="transmembrane region" description="Helical" evidence="6">
    <location>
        <begin position="42"/>
        <end position="62"/>
    </location>
</feature>
<keyword evidence="3 6" id="KW-0812">Transmembrane</keyword>
<feature type="transmembrane region" description="Helical" evidence="6">
    <location>
        <begin position="160"/>
        <end position="182"/>
    </location>
</feature>
<feature type="transmembrane region" description="Helical" evidence="6">
    <location>
        <begin position="357"/>
        <end position="377"/>
    </location>
</feature>
<dbReference type="SUPFAM" id="SSF103473">
    <property type="entry name" value="MFS general substrate transporter"/>
    <property type="match status" value="1"/>
</dbReference>
<name>A0A0C4YLU7_9BURK</name>
<evidence type="ECO:0000256" key="5">
    <source>
        <dbReference type="ARBA" id="ARBA00023136"/>
    </source>
</evidence>